<dbReference type="InterPro" id="IPR017853">
    <property type="entry name" value="GH"/>
</dbReference>
<keyword evidence="2" id="KW-1185">Reference proteome</keyword>
<gene>
    <name evidence="1" type="ORF">ACFPMG_20500</name>
</gene>
<dbReference type="Gene3D" id="3.20.20.80">
    <property type="entry name" value="Glycosidases"/>
    <property type="match status" value="2"/>
</dbReference>
<dbReference type="PANTHER" id="PTHR12631">
    <property type="entry name" value="ALPHA-L-IDURONIDASE"/>
    <property type="match status" value="1"/>
</dbReference>
<dbReference type="Proteomes" id="UP001596166">
    <property type="component" value="Unassembled WGS sequence"/>
</dbReference>
<dbReference type="InterPro" id="IPR051923">
    <property type="entry name" value="Glycosyl_Hydrolase_39"/>
</dbReference>
<reference evidence="2" key="1">
    <citation type="journal article" date="2019" name="Int. J. Syst. Evol. Microbiol.">
        <title>The Global Catalogue of Microorganisms (GCM) 10K type strain sequencing project: providing services to taxonomists for standard genome sequencing and annotation.</title>
        <authorList>
            <consortium name="The Broad Institute Genomics Platform"/>
            <consortium name="The Broad Institute Genome Sequencing Center for Infectious Disease"/>
            <person name="Wu L."/>
            <person name="Ma J."/>
        </authorList>
    </citation>
    <scope>NUCLEOTIDE SEQUENCE [LARGE SCALE GENOMIC DNA]</scope>
    <source>
        <strain evidence="2">CCUG 58760</strain>
    </source>
</reference>
<accession>A0ABW0GA13</accession>
<organism evidence="1 2">
    <name type="scientific">Azospirillum himalayense</name>
    <dbReference type="NCBI Taxonomy" id="654847"/>
    <lineage>
        <taxon>Bacteria</taxon>
        <taxon>Pseudomonadati</taxon>
        <taxon>Pseudomonadota</taxon>
        <taxon>Alphaproteobacteria</taxon>
        <taxon>Rhodospirillales</taxon>
        <taxon>Azospirillaceae</taxon>
        <taxon>Azospirillum</taxon>
    </lineage>
</organism>
<protein>
    <submittedName>
        <fullName evidence="1">Beta-xylosidase</fullName>
    </submittedName>
</protein>
<dbReference type="RefSeq" id="WP_376997015.1">
    <property type="nucleotide sequence ID" value="NZ_JBHSLC010000044.1"/>
</dbReference>
<comment type="caution">
    <text evidence="1">The sequence shown here is derived from an EMBL/GenBank/DDBJ whole genome shotgun (WGS) entry which is preliminary data.</text>
</comment>
<evidence type="ECO:0000313" key="2">
    <source>
        <dbReference type="Proteomes" id="UP001596166"/>
    </source>
</evidence>
<evidence type="ECO:0000313" key="1">
    <source>
        <dbReference type="EMBL" id="MFC5357396.1"/>
    </source>
</evidence>
<name>A0ABW0GA13_9PROT</name>
<dbReference type="PANTHER" id="PTHR12631:SF10">
    <property type="entry name" value="BETA-XYLOSIDASE-LIKE PROTEIN-RELATED"/>
    <property type="match status" value="1"/>
</dbReference>
<dbReference type="EMBL" id="JBHSLC010000044">
    <property type="protein sequence ID" value="MFC5357396.1"/>
    <property type="molecule type" value="Genomic_DNA"/>
</dbReference>
<sequence>MIEAAKIWNEPNNKSHWNPALDPEWDLFARMTILSGQAIRAENSALTRVLGGISPIDPSFIRRLGERGALDHVDVVAVHGFPLDWNLWQIREWPDKIEEIRAVTGKPIWVTEAGVSSFGAEEVQAWGVTRTAELLIGRVPRIHWYSLYDLPSAWEATTRHKEAEGSSYYRHFHMGLLRADGTPKPALDAYAPYAAEMGICQWFHFEDHRLDEAVAWMKRLGVRHLRTGLSWADSFRPNALAWFDRQMEALADFDVTITFCFTPEHRGIEPHHTSPPQVVEEFAEFCAAMVRRYASTAPAAPLPLLAME</sequence>
<proteinExistence type="predicted"/>
<dbReference type="SUPFAM" id="SSF51445">
    <property type="entry name" value="(Trans)glycosidases"/>
    <property type="match status" value="2"/>
</dbReference>